<evidence type="ECO:0000256" key="1">
    <source>
        <dbReference type="SAM" id="SignalP"/>
    </source>
</evidence>
<proteinExistence type="predicted"/>
<gene>
    <name evidence="2" type="ORF">TBRA_LOCUS2599</name>
</gene>
<reference evidence="2 3" key="1">
    <citation type="submission" date="2020-02" db="EMBL/GenBank/DDBJ databases">
        <authorList>
            <person name="Ferguson B K."/>
        </authorList>
    </citation>
    <scope>NUCLEOTIDE SEQUENCE [LARGE SCALE GENOMIC DNA]</scope>
</reference>
<evidence type="ECO:0000313" key="2">
    <source>
        <dbReference type="EMBL" id="CAB0030601.1"/>
    </source>
</evidence>
<accession>A0A6H5I6F6</accession>
<dbReference type="EMBL" id="CADCXV010000502">
    <property type="protein sequence ID" value="CAB0030601.1"/>
    <property type="molecule type" value="Genomic_DNA"/>
</dbReference>
<dbReference type="AlphaFoldDB" id="A0A6H5I6F6"/>
<name>A0A6H5I6F6_9HYME</name>
<dbReference type="Proteomes" id="UP000479190">
    <property type="component" value="Unassembled WGS sequence"/>
</dbReference>
<organism evidence="2 3">
    <name type="scientific">Trichogramma brassicae</name>
    <dbReference type="NCBI Taxonomy" id="86971"/>
    <lineage>
        <taxon>Eukaryota</taxon>
        <taxon>Metazoa</taxon>
        <taxon>Ecdysozoa</taxon>
        <taxon>Arthropoda</taxon>
        <taxon>Hexapoda</taxon>
        <taxon>Insecta</taxon>
        <taxon>Pterygota</taxon>
        <taxon>Neoptera</taxon>
        <taxon>Endopterygota</taxon>
        <taxon>Hymenoptera</taxon>
        <taxon>Apocrita</taxon>
        <taxon>Proctotrupomorpha</taxon>
        <taxon>Chalcidoidea</taxon>
        <taxon>Trichogrammatidae</taxon>
        <taxon>Trichogramma</taxon>
    </lineage>
</organism>
<evidence type="ECO:0000313" key="3">
    <source>
        <dbReference type="Proteomes" id="UP000479190"/>
    </source>
</evidence>
<sequence>MERQDQLNLAVVRALRLLLISLHFSVMGQSEMADELVYALDTFMEFEWLDHNVEIVDPPCHVVPEWDSGALCITCGAADLYPPVFQPSAAEVLEGLFREAVRAFLCCDKFCPLEHGILYAYTCSMLTKCGQN</sequence>
<keyword evidence="3" id="KW-1185">Reference proteome</keyword>
<protein>
    <submittedName>
        <fullName evidence="2">Uncharacterized protein</fullName>
    </submittedName>
</protein>
<feature type="chain" id="PRO_5026174985" evidence="1">
    <location>
        <begin position="29"/>
        <end position="132"/>
    </location>
</feature>
<feature type="signal peptide" evidence="1">
    <location>
        <begin position="1"/>
        <end position="28"/>
    </location>
</feature>
<keyword evidence="1" id="KW-0732">Signal</keyword>